<reference evidence="1 2" key="1">
    <citation type="journal article" date="2002" name="J. Mol. Microbiol. Biotechnol.">
        <title>The genome of Methanosarcina mazei: evidence for lateral gene transfer between Bacteria and Archaea.</title>
        <authorList>
            <person name="Deppenmeier U."/>
            <person name="Johann A."/>
            <person name="Hartsch T."/>
            <person name="Merkl R."/>
            <person name="Schmitz R.A."/>
            <person name="Martinez-Arias R."/>
            <person name="Henne A."/>
            <person name="Wiezer A."/>
            <person name="Baumer S."/>
            <person name="Jacobi C."/>
            <person name="Bruggemann H."/>
            <person name="Lienard T."/>
            <person name="Christmann A."/>
            <person name="Bomeke M."/>
            <person name="Steckel S."/>
            <person name="Bhattacharyya A."/>
            <person name="Lykidis A."/>
            <person name="Overbeek R."/>
            <person name="Klenk H.P."/>
            <person name="Gunsalus R.P."/>
            <person name="Fritz H.J."/>
            <person name="Gottschalk G."/>
        </authorList>
    </citation>
    <scope>NUCLEOTIDE SEQUENCE [LARGE SCALE GENOMIC DNA]</scope>
    <source>
        <strain evidence="2">ATCC BAA-159 / DSM 3647 / Goe1 / Go1 / JCM 11833 / OCM 88</strain>
    </source>
</reference>
<organism evidence="1 2">
    <name type="scientific">Methanosarcina mazei (strain ATCC BAA-159 / DSM 3647 / Goe1 / Go1 / JCM 11833 / OCM 88)</name>
    <name type="common">Methanosarcina frisia</name>
    <dbReference type="NCBI Taxonomy" id="192952"/>
    <lineage>
        <taxon>Archaea</taxon>
        <taxon>Methanobacteriati</taxon>
        <taxon>Methanobacteriota</taxon>
        <taxon>Stenosarchaea group</taxon>
        <taxon>Methanomicrobia</taxon>
        <taxon>Methanosarcinales</taxon>
        <taxon>Methanosarcinaceae</taxon>
        <taxon>Methanosarcina</taxon>
    </lineage>
</organism>
<dbReference type="AlphaFoldDB" id="Q8PRT2"/>
<dbReference type="Proteomes" id="UP000000595">
    <property type="component" value="Chromosome"/>
</dbReference>
<proteinExistence type="predicted"/>
<name>Q8PRT2_METMA</name>
<dbReference type="EMBL" id="AE008384">
    <property type="protein sequence ID" value="AAM33057.1"/>
    <property type="molecule type" value="Genomic_DNA"/>
</dbReference>
<gene>
    <name evidence="1" type="ordered locus">MM_3361</name>
</gene>
<accession>Q8PRT2</accession>
<evidence type="ECO:0000313" key="1">
    <source>
        <dbReference type="EMBL" id="AAM33057.1"/>
    </source>
</evidence>
<dbReference type="HOGENOM" id="CLU_2091327_0_0_2"/>
<dbReference type="PROSITE" id="PS51257">
    <property type="entry name" value="PROKAR_LIPOPROTEIN"/>
    <property type="match status" value="1"/>
</dbReference>
<dbReference type="KEGG" id="mma:MM_3361"/>
<evidence type="ECO:0000313" key="2">
    <source>
        <dbReference type="Proteomes" id="UP000000595"/>
    </source>
</evidence>
<protein>
    <submittedName>
        <fullName evidence="1">Uncharacterized protein</fullName>
    </submittedName>
</protein>
<sequence length="116" mass="13518">MDIQQKRQENMFSFNPCFSGSCSRICLKARILTVDSQVSILVLVDLAHEYICIFEGIFHYIRVSILVLVDLAHEWYFRTSKLYNASIVSILVLVDLAHEFILQRQEEEPGEFQSLF</sequence>